<feature type="domain" description="SET" evidence="1">
    <location>
        <begin position="19"/>
        <end position="242"/>
    </location>
</feature>
<dbReference type="InterPro" id="IPR001214">
    <property type="entry name" value="SET_dom"/>
</dbReference>
<dbReference type="PANTHER" id="PTHR13271">
    <property type="entry name" value="UNCHARACTERIZED PUTATIVE METHYLTRANSFERASE"/>
    <property type="match status" value="1"/>
</dbReference>
<evidence type="ECO:0000259" key="1">
    <source>
        <dbReference type="PROSITE" id="PS50280"/>
    </source>
</evidence>
<dbReference type="GO" id="GO:0016279">
    <property type="term" value="F:protein-lysine N-methyltransferase activity"/>
    <property type="evidence" value="ECO:0007669"/>
    <property type="project" value="TreeGrafter"/>
</dbReference>
<organism evidence="2 3">
    <name type="scientific">Phyllachora maydis</name>
    <dbReference type="NCBI Taxonomy" id="1825666"/>
    <lineage>
        <taxon>Eukaryota</taxon>
        <taxon>Fungi</taxon>
        <taxon>Dikarya</taxon>
        <taxon>Ascomycota</taxon>
        <taxon>Pezizomycotina</taxon>
        <taxon>Sordariomycetes</taxon>
        <taxon>Sordariomycetidae</taxon>
        <taxon>Phyllachorales</taxon>
        <taxon>Phyllachoraceae</taxon>
        <taxon>Phyllachora</taxon>
    </lineage>
</organism>
<dbReference type="PROSITE" id="PS50280">
    <property type="entry name" value="SET"/>
    <property type="match status" value="1"/>
</dbReference>
<dbReference type="InterPro" id="IPR050600">
    <property type="entry name" value="SETD3_SETD6_MTase"/>
</dbReference>
<dbReference type="SUPFAM" id="SSF82199">
    <property type="entry name" value="SET domain"/>
    <property type="match status" value="1"/>
</dbReference>
<dbReference type="EMBL" id="JAQQPM010000009">
    <property type="protein sequence ID" value="KAK2075041.1"/>
    <property type="molecule type" value="Genomic_DNA"/>
</dbReference>
<keyword evidence="3" id="KW-1185">Reference proteome</keyword>
<evidence type="ECO:0000313" key="3">
    <source>
        <dbReference type="Proteomes" id="UP001217918"/>
    </source>
</evidence>
<dbReference type="Proteomes" id="UP001217918">
    <property type="component" value="Unassembled WGS sequence"/>
</dbReference>
<proteinExistence type="predicted"/>
<name>A0AAD9ICP2_9PEZI</name>
<dbReference type="Gene3D" id="3.90.1410.10">
    <property type="entry name" value="set domain protein methyltransferase, domain 1"/>
    <property type="match status" value="1"/>
</dbReference>
<accession>A0AAD9ICP2</accession>
<dbReference type="Pfam" id="PF00856">
    <property type="entry name" value="SET"/>
    <property type="match status" value="1"/>
</dbReference>
<evidence type="ECO:0000313" key="2">
    <source>
        <dbReference type="EMBL" id="KAK2075041.1"/>
    </source>
</evidence>
<protein>
    <recommendedName>
        <fullName evidence="1">SET domain-containing protein</fullName>
    </recommendedName>
</protein>
<gene>
    <name evidence="2" type="ORF">P8C59_009200</name>
</gene>
<dbReference type="PANTHER" id="PTHR13271:SF137">
    <property type="entry name" value="SET DOMAIN-CONTAINING PROTEIN"/>
    <property type="match status" value="1"/>
</dbReference>
<sequence>MDPIDQLTEWAQEQGIVLDGVKPRRIPGKGIGIVATKRLKPGQSILEVPTSALRTLDTVPSALARRLPKDLTVHGLLAADLALDQTAKYAVWNALSPTRASIWSTLPLTWPPALQAHLPEAGQAVLRAQQAKLARDWAAVSQALGRRPFPALSSSSSGSPGAPLSEADYTYAWLLVETRTFYHSTARTERRLRRHDHMALQPVADLFNHGEAGCRVAFDAAGFSVYADRAYARGDEVVISYGAHGNDALLVEYGFVLGGEAGGGNRWDAVGLDGVVVPALGDGQREALEALGFLGGYVLDAEGACYRTQVALRVMCLPETQWRRFLEEGGDEGAEKEAGRRQKKVDRLLVGLLKKYEEGTVRRHIREIEASKVGEECQREILCRRWRQIQRLLLATLERLDG</sequence>
<reference evidence="2" key="1">
    <citation type="journal article" date="2023" name="Mol. Plant Microbe Interact.">
        <title>Elucidating the Obligate Nature and Biological Capacity of an Invasive Fungal Corn Pathogen.</title>
        <authorList>
            <person name="MacCready J.S."/>
            <person name="Roggenkamp E.M."/>
            <person name="Gdanetz K."/>
            <person name="Chilvers M.I."/>
        </authorList>
    </citation>
    <scope>NUCLEOTIDE SEQUENCE</scope>
    <source>
        <strain evidence="2">PM02</strain>
    </source>
</reference>
<comment type="caution">
    <text evidence="2">The sequence shown here is derived from an EMBL/GenBank/DDBJ whole genome shotgun (WGS) entry which is preliminary data.</text>
</comment>
<dbReference type="AlphaFoldDB" id="A0AAD9ICP2"/>
<dbReference type="InterPro" id="IPR046341">
    <property type="entry name" value="SET_dom_sf"/>
</dbReference>